<dbReference type="AlphaFoldDB" id="A0A1G2R2Q8"/>
<protein>
    <recommendedName>
        <fullName evidence="1">BioF2-like acetyltransferase domain-containing protein</fullName>
    </recommendedName>
</protein>
<accession>A0A1G2R2Q8</accession>
<gene>
    <name evidence="2" type="ORF">A2672_00335</name>
</gene>
<dbReference type="STRING" id="1802448.A2672_00335"/>
<name>A0A1G2R2Q8_9BACT</name>
<dbReference type="Gene3D" id="3.40.630.30">
    <property type="match status" value="1"/>
</dbReference>
<evidence type="ECO:0000313" key="3">
    <source>
        <dbReference type="Proteomes" id="UP000178065"/>
    </source>
</evidence>
<evidence type="ECO:0000313" key="2">
    <source>
        <dbReference type="EMBL" id="OHA66532.1"/>
    </source>
</evidence>
<dbReference type="InterPro" id="IPR038740">
    <property type="entry name" value="BioF2-like_GNAT_dom"/>
</dbReference>
<dbReference type="InterPro" id="IPR016181">
    <property type="entry name" value="Acyl_CoA_acyltransferase"/>
</dbReference>
<dbReference type="Pfam" id="PF13480">
    <property type="entry name" value="Acetyltransf_6"/>
    <property type="match status" value="1"/>
</dbReference>
<reference evidence="2 3" key="1">
    <citation type="journal article" date="2016" name="Nat. Commun.">
        <title>Thousands of microbial genomes shed light on interconnected biogeochemical processes in an aquifer system.</title>
        <authorList>
            <person name="Anantharaman K."/>
            <person name="Brown C.T."/>
            <person name="Hug L.A."/>
            <person name="Sharon I."/>
            <person name="Castelle C.J."/>
            <person name="Probst A.J."/>
            <person name="Thomas B.C."/>
            <person name="Singh A."/>
            <person name="Wilkins M.J."/>
            <person name="Karaoz U."/>
            <person name="Brodie E.L."/>
            <person name="Williams K.H."/>
            <person name="Hubbard S.S."/>
            <person name="Banfield J.F."/>
        </authorList>
    </citation>
    <scope>NUCLEOTIDE SEQUENCE [LARGE SCALE GENOMIC DNA]</scope>
</reference>
<dbReference type="InterPro" id="IPR050644">
    <property type="entry name" value="PG_Glycine_Bridge_Synth"/>
</dbReference>
<feature type="domain" description="BioF2-like acetyltransferase" evidence="1">
    <location>
        <begin position="160"/>
        <end position="284"/>
    </location>
</feature>
<dbReference type="PANTHER" id="PTHR36174">
    <property type="entry name" value="LIPID II:GLYCINE GLYCYLTRANSFERASE"/>
    <property type="match status" value="1"/>
</dbReference>
<comment type="caution">
    <text evidence="2">The sequence shown here is derived from an EMBL/GenBank/DDBJ whole genome shotgun (WGS) entry which is preliminary data.</text>
</comment>
<evidence type="ECO:0000259" key="1">
    <source>
        <dbReference type="Pfam" id="PF13480"/>
    </source>
</evidence>
<sequence>MQISIERYNPGMEQEWDEFVRKDSVNGTIYHTRKFLSYHPRGRFEDTSILVRDGTKLVAVVPSCKTRKGFVSHLGSPYGGPVIREGYHHAVALESLVEAVHSFYNGNIVMRLAERPLWKEYSDALVFFLGRSYRLEEQLGVFKKLPPGGQDLLSTVRKHSARNEIRQAQCKGARVEQGSSDEHYQGFYALLEATLKRHDAVPSHSVAELLCLRDLLGDEQALLLLREAGGALVAGAYLVRTTPRVWEVYYLASDLASAVSASSFLYFVCMEFAASQGASWLNMGLCMENRELNPSLLAFKEGLGAEPVIRHVTHPII</sequence>
<dbReference type="Proteomes" id="UP000178065">
    <property type="component" value="Unassembled WGS sequence"/>
</dbReference>
<organism evidence="2 3">
    <name type="scientific">Candidatus Wildermuthbacteria bacterium RIFCSPHIGHO2_01_FULL_49_22b</name>
    <dbReference type="NCBI Taxonomy" id="1802448"/>
    <lineage>
        <taxon>Bacteria</taxon>
        <taxon>Candidatus Wildermuthiibacteriota</taxon>
    </lineage>
</organism>
<dbReference type="SUPFAM" id="SSF55729">
    <property type="entry name" value="Acyl-CoA N-acyltransferases (Nat)"/>
    <property type="match status" value="1"/>
</dbReference>
<proteinExistence type="predicted"/>
<dbReference type="PANTHER" id="PTHR36174:SF1">
    <property type="entry name" value="LIPID II:GLYCINE GLYCYLTRANSFERASE"/>
    <property type="match status" value="1"/>
</dbReference>
<dbReference type="EMBL" id="MHTT01000001">
    <property type="protein sequence ID" value="OHA66532.1"/>
    <property type="molecule type" value="Genomic_DNA"/>
</dbReference>